<feature type="compositionally biased region" description="Basic and acidic residues" evidence="8">
    <location>
        <begin position="45"/>
        <end position="55"/>
    </location>
</feature>
<comment type="caution">
    <text evidence="11">The sequence shown here is derived from an EMBL/GenBank/DDBJ whole genome shotgun (WGS) entry which is preliminary data.</text>
</comment>
<evidence type="ECO:0000313" key="12">
    <source>
        <dbReference type="Proteomes" id="UP000306223"/>
    </source>
</evidence>
<dbReference type="Gene3D" id="3.40.50.300">
    <property type="entry name" value="P-loop containing nucleotide triphosphate hydrolases"/>
    <property type="match status" value="1"/>
</dbReference>
<dbReference type="PANTHER" id="PTHR30472:SF25">
    <property type="entry name" value="ABC TRANSPORTER PERMEASE PROTEIN MJ0876-RELATED"/>
    <property type="match status" value="1"/>
</dbReference>
<protein>
    <recommendedName>
        <fullName evidence="10">ABC transporter domain-containing protein</fullName>
    </recommendedName>
</protein>
<dbReference type="EMBL" id="SUNH01000020">
    <property type="protein sequence ID" value="TJZ82780.1"/>
    <property type="molecule type" value="Genomic_DNA"/>
</dbReference>
<dbReference type="SUPFAM" id="SSF81345">
    <property type="entry name" value="ABC transporter involved in vitamin B12 uptake, BtuC"/>
    <property type="match status" value="1"/>
</dbReference>
<feature type="domain" description="ABC transporter" evidence="10">
    <location>
        <begin position="138"/>
        <end position="193"/>
    </location>
</feature>
<evidence type="ECO:0000256" key="1">
    <source>
        <dbReference type="ARBA" id="ARBA00004651"/>
    </source>
</evidence>
<dbReference type="SUPFAM" id="SSF52540">
    <property type="entry name" value="P-loop containing nucleoside triphosphate hydrolases"/>
    <property type="match status" value="1"/>
</dbReference>
<dbReference type="GO" id="GO:0016887">
    <property type="term" value="F:ATP hydrolysis activity"/>
    <property type="evidence" value="ECO:0007669"/>
    <property type="project" value="InterPro"/>
</dbReference>
<organism evidence="11 12">
    <name type="scientific">Paracoccus hibiscisoli</name>
    <dbReference type="NCBI Taxonomy" id="2023261"/>
    <lineage>
        <taxon>Bacteria</taxon>
        <taxon>Pseudomonadati</taxon>
        <taxon>Pseudomonadota</taxon>
        <taxon>Alphaproteobacteria</taxon>
        <taxon>Rhodobacterales</taxon>
        <taxon>Paracoccaceae</taxon>
        <taxon>Paracoccus</taxon>
    </lineage>
</organism>
<dbReference type="Gene3D" id="1.10.3470.10">
    <property type="entry name" value="ABC transporter involved in vitamin B12 uptake, BtuC"/>
    <property type="match status" value="1"/>
</dbReference>
<accession>A0A4U0QMS8</accession>
<keyword evidence="4" id="KW-1003">Cell membrane</keyword>
<keyword evidence="12" id="KW-1185">Reference proteome</keyword>
<keyword evidence="6 9" id="KW-1133">Transmembrane helix</keyword>
<evidence type="ECO:0000256" key="5">
    <source>
        <dbReference type="ARBA" id="ARBA00022692"/>
    </source>
</evidence>
<dbReference type="PANTHER" id="PTHR30472">
    <property type="entry name" value="FERRIC ENTEROBACTIN TRANSPORT SYSTEM PERMEASE PROTEIN"/>
    <property type="match status" value="1"/>
</dbReference>
<evidence type="ECO:0000256" key="8">
    <source>
        <dbReference type="SAM" id="MobiDB-lite"/>
    </source>
</evidence>
<proteinExistence type="inferred from homology"/>
<evidence type="ECO:0000259" key="10">
    <source>
        <dbReference type="Pfam" id="PF00005"/>
    </source>
</evidence>
<reference evidence="11 12" key="1">
    <citation type="submission" date="2019-04" db="EMBL/GenBank/DDBJ databases">
        <authorList>
            <person name="Li J."/>
        </authorList>
    </citation>
    <scope>NUCLEOTIDE SEQUENCE [LARGE SCALE GENOMIC DNA]</scope>
    <source>
        <strain evidence="11 12">CCTCC AB2016182</strain>
    </source>
</reference>
<evidence type="ECO:0000256" key="2">
    <source>
        <dbReference type="ARBA" id="ARBA00007935"/>
    </source>
</evidence>
<evidence type="ECO:0000256" key="7">
    <source>
        <dbReference type="ARBA" id="ARBA00023136"/>
    </source>
</evidence>
<dbReference type="OrthoDB" id="9811975at2"/>
<gene>
    <name evidence="11" type="ORF">FA740_14320</name>
</gene>
<keyword evidence="3" id="KW-0813">Transport</keyword>
<dbReference type="GO" id="GO:0033214">
    <property type="term" value="P:siderophore-iron import into cell"/>
    <property type="evidence" value="ECO:0007669"/>
    <property type="project" value="TreeGrafter"/>
</dbReference>
<evidence type="ECO:0000313" key="11">
    <source>
        <dbReference type="EMBL" id="TJZ82780.1"/>
    </source>
</evidence>
<comment type="subcellular location">
    <subcellularLocation>
        <location evidence="1">Cell membrane</location>
        <topology evidence="1">Multi-pass membrane protein</topology>
    </subcellularLocation>
</comment>
<feature type="transmembrane region" description="Helical" evidence="9">
    <location>
        <begin position="88"/>
        <end position="107"/>
    </location>
</feature>
<dbReference type="GO" id="GO:0005524">
    <property type="term" value="F:ATP binding"/>
    <property type="evidence" value="ECO:0007669"/>
    <property type="project" value="InterPro"/>
</dbReference>
<keyword evidence="5 9" id="KW-0812">Transmembrane</keyword>
<sequence length="211" mass="22046">MGQAGGRRAHHPGGADCRALPSARPERTGLGRGRRRPYQHPCPARQDDGDPDHGGGHGRIGRRVGVIGFVGIVVPHLLRLVQGPDHRWLLIATGLLGATAPVAADMVSRSVIAPLELPIGIITAMIGGPACLWVLLYGSGKTILLRDLTTEIAPARGRVTLNGRAIAGQSPAALPRRRAVLPQQSALSFAFTAAEIVGIGLDPLPLEGVRG</sequence>
<dbReference type="Proteomes" id="UP000306223">
    <property type="component" value="Unassembled WGS sequence"/>
</dbReference>
<dbReference type="Pfam" id="PF00005">
    <property type="entry name" value="ABC_tran"/>
    <property type="match status" value="1"/>
</dbReference>
<dbReference type="InterPro" id="IPR037294">
    <property type="entry name" value="ABC_BtuC-like"/>
</dbReference>
<evidence type="ECO:0000256" key="3">
    <source>
        <dbReference type="ARBA" id="ARBA00022448"/>
    </source>
</evidence>
<dbReference type="GO" id="GO:0005886">
    <property type="term" value="C:plasma membrane"/>
    <property type="evidence" value="ECO:0007669"/>
    <property type="project" value="UniProtKB-SubCell"/>
</dbReference>
<feature type="region of interest" description="Disordered" evidence="8">
    <location>
        <begin position="1"/>
        <end position="57"/>
    </location>
</feature>
<dbReference type="InterPro" id="IPR003439">
    <property type="entry name" value="ABC_transporter-like_ATP-bd"/>
</dbReference>
<dbReference type="InterPro" id="IPR000522">
    <property type="entry name" value="ABC_transptr_permease_BtuC"/>
</dbReference>
<evidence type="ECO:0000256" key="4">
    <source>
        <dbReference type="ARBA" id="ARBA00022475"/>
    </source>
</evidence>
<evidence type="ECO:0000256" key="9">
    <source>
        <dbReference type="SAM" id="Phobius"/>
    </source>
</evidence>
<comment type="similarity">
    <text evidence="2">Belongs to the binding-protein-dependent transport system permease family. FecCD subfamily.</text>
</comment>
<dbReference type="Pfam" id="PF01032">
    <property type="entry name" value="FecCD"/>
    <property type="match status" value="1"/>
</dbReference>
<dbReference type="AlphaFoldDB" id="A0A4U0QMS8"/>
<dbReference type="InterPro" id="IPR027417">
    <property type="entry name" value="P-loop_NTPase"/>
</dbReference>
<dbReference type="GO" id="GO:0022857">
    <property type="term" value="F:transmembrane transporter activity"/>
    <property type="evidence" value="ECO:0007669"/>
    <property type="project" value="InterPro"/>
</dbReference>
<evidence type="ECO:0000256" key="6">
    <source>
        <dbReference type="ARBA" id="ARBA00022989"/>
    </source>
</evidence>
<feature type="transmembrane region" description="Helical" evidence="9">
    <location>
        <begin position="119"/>
        <end position="138"/>
    </location>
</feature>
<name>A0A4U0QMS8_9RHOB</name>
<keyword evidence="7 9" id="KW-0472">Membrane</keyword>